<dbReference type="InterPro" id="IPR050330">
    <property type="entry name" value="Bact_OuterMem_StrucFunc"/>
</dbReference>
<organism evidence="6 7">
    <name type="scientific">Chryseobacterium turcicum</name>
    <dbReference type="NCBI Taxonomy" id="2898076"/>
    <lineage>
        <taxon>Bacteria</taxon>
        <taxon>Pseudomonadati</taxon>
        <taxon>Bacteroidota</taxon>
        <taxon>Flavobacteriia</taxon>
        <taxon>Flavobacteriales</taxon>
        <taxon>Weeksellaceae</taxon>
        <taxon>Chryseobacterium group</taxon>
        <taxon>Chryseobacterium</taxon>
    </lineage>
</organism>
<sequence length="602" mass="67753">MKKKIILLILLQFCVTYFWGQTVSLSSTNDINRGFQISLRGGYDAFPVYNNNTPYIDYKGNWMAGGSVDYYMNRWWGIGIDFDYLVNNPRSTYPTNNILYSSFSINQFHLAEDYISRTFLGIGPNLRYKKNDKWNLELKLRGGISNIKGGYTMLDGTIPTVPTQMNIALNQHAGYDAKNVFSGKVALQYNYFINKSLGLHLGIYHINHFKVEELVDPGTGYSSNYYGFNNSLGSNTLNSEPTYRNKACNCNINSTGIYAGITLRFPPKEKCTMCQMCPVCKKVHEPPMCVAACTVCGCKISITAKDKISGELLDKTDVVLQRQDGTIVESGTTNSFGVVVFDNVQAGDYSVKGKLYNVNLQETKISQAEFDQCKANGGVIQKEIIYTDDNFVLKGQVFECNTSKTVEGANIELSHLSSNTKKNTISSASGEYIFNVNKNTNYSIKGSKDGYFSNEIEINTATYDRTKSLFIKFEVCVDPCGKAIRLNNINFNLDKSDILKSSEADLNYVVTLMKKNPKIKVELSSHTDWRGSHEYNQKLSQRRADSSVNYIVSKGIDRSRLISRGAGETELLNRCSDNVECSEEENRVNRRTEFKILCVENY</sequence>
<dbReference type="SUPFAM" id="SSF49478">
    <property type="entry name" value="Cna protein B-type domain"/>
    <property type="match status" value="2"/>
</dbReference>
<evidence type="ECO:0000256" key="4">
    <source>
        <dbReference type="PROSITE-ProRule" id="PRU00473"/>
    </source>
</evidence>
<evidence type="ECO:0000259" key="5">
    <source>
        <dbReference type="PROSITE" id="PS51123"/>
    </source>
</evidence>
<evidence type="ECO:0000256" key="2">
    <source>
        <dbReference type="ARBA" id="ARBA00023136"/>
    </source>
</evidence>
<dbReference type="RefSeq" id="WP_230671644.1">
    <property type="nucleotide sequence ID" value="NZ_JAJNAY010000002.1"/>
</dbReference>
<dbReference type="PRINTS" id="PR01021">
    <property type="entry name" value="OMPADOMAIN"/>
</dbReference>
<dbReference type="InterPro" id="IPR006664">
    <property type="entry name" value="OMP_bac"/>
</dbReference>
<dbReference type="PANTHER" id="PTHR30329">
    <property type="entry name" value="STATOR ELEMENT OF FLAGELLAR MOTOR COMPLEX"/>
    <property type="match status" value="1"/>
</dbReference>
<dbReference type="Gene3D" id="3.30.1330.60">
    <property type="entry name" value="OmpA-like domain"/>
    <property type="match status" value="1"/>
</dbReference>
<dbReference type="EMBL" id="JAJNAY010000002">
    <property type="protein sequence ID" value="MCD1118623.1"/>
    <property type="molecule type" value="Genomic_DNA"/>
</dbReference>
<dbReference type="Gene3D" id="2.60.40.10">
    <property type="entry name" value="Immunoglobulins"/>
    <property type="match status" value="1"/>
</dbReference>
<gene>
    <name evidence="6" type="ORF">LO744_17425</name>
</gene>
<dbReference type="AlphaFoldDB" id="A0A9Q3V2X3"/>
<dbReference type="InterPro" id="IPR013783">
    <property type="entry name" value="Ig-like_fold"/>
</dbReference>
<evidence type="ECO:0000256" key="3">
    <source>
        <dbReference type="ARBA" id="ARBA00023237"/>
    </source>
</evidence>
<dbReference type="Gene3D" id="2.60.40.1120">
    <property type="entry name" value="Carboxypeptidase-like, regulatory domain"/>
    <property type="match status" value="1"/>
</dbReference>
<keyword evidence="7" id="KW-1185">Reference proteome</keyword>
<reference evidence="6" key="1">
    <citation type="submission" date="2021-11" db="EMBL/GenBank/DDBJ databases">
        <title>Description of novel Chryseobacterium species.</title>
        <authorList>
            <person name="Saticioglu I.B."/>
            <person name="Ay H."/>
            <person name="Altun S."/>
            <person name="Duman M."/>
        </authorList>
    </citation>
    <scope>NUCLEOTIDE SEQUENCE</scope>
    <source>
        <strain evidence="6">C-17</strain>
    </source>
</reference>
<evidence type="ECO:0000313" key="6">
    <source>
        <dbReference type="EMBL" id="MCD1118623.1"/>
    </source>
</evidence>
<protein>
    <submittedName>
        <fullName evidence="6">OmpA family protein</fullName>
    </submittedName>
</protein>
<dbReference type="Pfam" id="PF00691">
    <property type="entry name" value="OmpA"/>
    <property type="match status" value="1"/>
</dbReference>
<feature type="domain" description="OmpA-like" evidence="5">
    <location>
        <begin position="480"/>
        <end position="600"/>
    </location>
</feature>
<dbReference type="InterPro" id="IPR006665">
    <property type="entry name" value="OmpA-like"/>
</dbReference>
<name>A0A9Q3V2X3_9FLAO</name>
<keyword evidence="3" id="KW-0998">Cell outer membrane</keyword>
<dbReference type="GO" id="GO:0009279">
    <property type="term" value="C:cell outer membrane"/>
    <property type="evidence" value="ECO:0007669"/>
    <property type="project" value="UniProtKB-SubCell"/>
</dbReference>
<dbReference type="Proteomes" id="UP001108025">
    <property type="component" value="Unassembled WGS sequence"/>
</dbReference>
<dbReference type="InterPro" id="IPR036737">
    <property type="entry name" value="OmpA-like_sf"/>
</dbReference>
<proteinExistence type="predicted"/>
<comment type="subcellular location">
    <subcellularLocation>
        <location evidence="1">Cell outer membrane</location>
    </subcellularLocation>
</comment>
<dbReference type="PANTHER" id="PTHR30329:SF21">
    <property type="entry name" value="LIPOPROTEIN YIAD-RELATED"/>
    <property type="match status" value="1"/>
</dbReference>
<evidence type="ECO:0000313" key="7">
    <source>
        <dbReference type="Proteomes" id="UP001108025"/>
    </source>
</evidence>
<keyword evidence="2 4" id="KW-0472">Membrane</keyword>
<dbReference type="SUPFAM" id="SSF103088">
    <property type="entry name" value="OmpA-like"/>
    <property type="match status" value="1"/>
</dbReference>
<accession>A0A9Q3V2X3</accession>
<dbReference type="PROSITE" id="PS51123">
    <property type="entry name" value="OMPA_2"/>
    <property type="match status" value="1"/>
</dbReference>
<dbReference type="CDD" id="cd07185">
    <property type="entry name" value="OmpA_C-like"/>
    <property type="match status" value="1"/>
</dbReference>
<evidence type="ECO:0000256" key="1">
    <source>
        <dbReference type="ARBA" id="ARBA00004442"/>
    </source>
</evidence>
<comment type="caution">
    <text evidence="6">The sequence shown here is derived from an EMBL/GenBank/DDBJ whole genome shotgun (WGS) entry which is preliminary data.</text>
</comment>